<proteinExistence type="predicted"/>
<evidence type="ECO:0000313" key="1">
    <source>
        <dbReference type="EMBL" id="KAA8498189.1"/>
    </source>
</evidence>
<organism evidence="1 2">
    <name type="scientific">Porphyridium purpureum</name>
    <name type="common">Red alga</name>
    <name type="synonym">Porphyridium cruentum</name>
    <dbReference type="NCBI Taxonomy" id="35688"/>
    <lineage>
        <taxon>Eukaryota</taxon>
        <taxon>Rhodophyta</taxon>
        <taxon>Bangiophyceae</taxon>
        <taxon>Porphyridiales</taxon>
        <taxon>Porphyridiaceae</taxon>
        <taxon>Porphyridium</taxon>
    </lineage>
</organism>
<gene>
    <name evidence="1" type="ORF">FVE85_5774</name>
</gene>
<dbReference type="EMBL" id="VRMN01000001">
    <property type="protein sequence ID" value="KAA8498189.1"/>
    <property type="molecule type" value="Genomic_DNA"/>
</dbReference>
<evidence type="ECO:0000313" key="2">
    <source>
        <dbReference type="Proteomes" id="UP000324585"/>
    </source>
</evidence>
<sequence>MLPFRVTHLRGKQGVSLRQMFGRCASCKTERRVATAAEEENAVHTADSKSGASCRLCRPDSSPSGLWLALVLVLRDVCLTQNGYTIRLPKCSCTHGTYYHRHASIMERSCSPVPREPCSIVSRLAGKVGCSLVSFPHAVPLCIRSRS</sequence>
<name>A0A5J4Z2L3_PORPP</name>
<reference evidence="2" key="1">
    <citation type="journal article" date="2019" name="Nat. Commun.">
        <title>Expansion of phycobilisome linker gene families in mesophilic red algae.</title>
        <authorList>
            <person name="Lee J."/>
            <person name="Kim D."/>
            <person name="Bhattacharya D."/>
            <person name="Yoon H.S."/>
        </authorList>
    </citation>
    <scope>NUCLEOTIDE SEQUENCE [LARGE SCALE GENOMIC DNA]</scope>
    <source>
        <strain evidence="2">CCMP 1328</strain>
    </source>
</reference>
<comment type="caution">
    <text evidence="1">The sequence shown here is derived from an EMBL/GenBank/DDBJ whole genome shotgun (WGS) entry which is preliminary data.</text>
</comment>
<keyword evidence="2" id="KW-1185">Reference proteome</keyword>
<dbReference type="AlphaFoldDB" id="A0A5J4Z2L3"/>
<protein>
    <submittedName>
        <fullName evidence="1">Uncharacterized protein</fullName>
    </submittedName>
</protein>
<accession>A0A5J4Z2L3</accession>
<dbReference type="Proteomes" id="UP000324585">
    <property type="component" value="Unassembled WGS sequence"/>
</dbReference>